<keyword evidence="5 7" id="KW-0698">rRNA processing</keyword>
<dbReference type="PANTHER" id="PTHR13305">
    <property type="entry name" value="RIBOSOME BIOGENESIS PROTEIN NOP10"/>
    <property type="match status" value="1"/>
</dbReference>
<evidence type="ECO:0000256" key="3">
    <source>
        <dbReference type="ARBA" id="ARBA00018821"/>
    </source>
</evidence>
<dbReference type="GeneID" id="36832720"/>
<dbReference type="NCBIfam" id="NF009623">
    <property type="entry name" value="PRK13130.1"/>
    <property type="match status" value="1"/>
</dbReference>
<dbReference type="Pfam" id="PF04135">
    <property type="entry name" value="Nop10p"/>
    <property type="match status" value="1"/>
</dbReference>
<evidence type="ECO:0000256" key="2">
    <source>
        <dbReference type="ARBA" id="ARBA00009462"/>
    </source>
</evidence>
<reference evidence="8 9" key="1">
    <citation type="submission" date="2018-05" db="EMBL/GenBank/DDBJ databases">
        <title>Complete Genome Sequences of Extremely Thermoacidophilic, Metal-Mobilizing Type-Strain Members of the Archaeal Family Sulfolobaceae: Acidianus brierleyi DSM-1651T, Acidianus sulfidivorans DSM-18786T, Metallosphaera hakonensis DSM-7519T, and Metallosphaera prunae DSM-10039T.</title>
        <authorList>
            <person name="Counts J.A."/>
            <person name="Kelly R.M."/>
        </authorList>
    </citation>
    <scope>NUCLEOTIDE SEQUENCE [LARGE SCALE GENOMIC DNA]</scope>
    <source>
        <strain evidence="8 9">DSM 1651</strain>
    </source>
</reference>
<evidence type="ECO:0000256" key="1">
    <source>
        <dbReference type="ARBA" id="ARBA00002325"/>
    </source>
</evidence>
<gene>
    <name evidence="7" type="primary">nop10</name>
    <name evidence="8" type="ORF">DFR85_11150</name>
</gene>
<comment type="similarity">
    <text evidence="2 7">Belongs to the NOP10 family.</text>
</comment>
<dbReference type="RefSeq" id="WP_110270953.1">
    <property type="nucleotide sequence ID" value="NZ_CP029289.2"/>
</dbReference>
<dbReference type="OrthoDB" id="7259at2157"/>
<dbReference type="GO" id="GO:0001522">
    <property type="term" value="P:pseudouridine synthesis"/>
    <property type="evidence" value="ECO:0007669"/>
    <property type="project" value="InterPro"/>
</dbReference>
<dbReference type="GO" id="GO:0030515">
    <property type="term" value="F:snoRNA binding"/>
    <property type="evidence" value="ECO:0007669"/>
    <property type="project" value="InterPro"/>
</dbReference>
<dbReference type="GO" id="GO:1990904">
    <property type="term" value="C:ribonucleoprotein complex"/>
    <property type="evidence" value="ECO:0007669"/>
    <property type="project" value="UniProtKB-KW"/>
</dbReference>
<dbReference type="KEGG" id="abri:DFR85_11150"/>
<evidence type="ECO:0000256" key="7">
    <source>
        <dbReference type="HAMAP-Rule" id="MF_00803"/>
    </source>
</evidence>
<comment type="function">
    <text evidence="1 7">Involved in ribosome biogenesis; more specifically in 18S rRNA pseudouridylation and in cleavage of pre-rRNA.</text>
</comment>
<dbReference type="InterPro" id="IPR007264">
    <property type="entry name" value="H/ACA_rnp_Nop10"/>
</dbReference>
<dbReference type="EMBL" id="CP029289">
    <property type="protein sequence ID" value="AWR95072.1"/>
    <property type="molecule type" value="Genomic_DNA"/>
</dbReference>
<organism evidence="8 9">
    <name type="scientific">Acidianus brierleyi</name>
    <dbReference type="NCBI Taxonomy" id="41673"/>
    <lineage>
        <taxon>Archaea</taxon>
        <taxon>Thermoproteota</taxon>
        <taxon>Thermoprotei</taxon>
        <taxon>Sulfolobales</taxon>
        <taxon>Sulfolobaceae</taxon>
        <taxon>Acidianus</taxon>
    </lineage>
</organism>
<dbReference type="AlphaFoldDB" id="A0A2U9IG84"/>
<dbReference type="InterPro" id="IPR023532">
    <property type="entry name" value="Nop10_arc-typ"/>
</dbReference>
<sequence length="56" mass="6597">MKWKLRKCPIDGTYTLKDNCPICGSKTIVPHPPRFSPEDKFVKYRLEMKKGRKLNC</sequence>
<dbReference type="GO" id="GO:0006364">
    <property type="term" value="P:rRNA processing"/>
    <property type="evidence" value="ECO:0007669"/>
    <property type="project" value="UniProtKB-UniRule"/>
</dbReference>
<dbReference type="Gene3D" id="2.20.28.40">
    <property type="entry name" value="H/ACA ribonucleoprotein complex, subunit Nop10"/>
    <property type="match status" value="1"/>
</dbReference>
<dbReference type="PANTHER" id="PTHR13305:SF0">
    <property type="entry name" value="H_ACA RIBONUCLEOPROTEIN COMPLEX SUBUNIT 3"/>
    <property type="match status" value="1"/>
</dbReference>
<name>A0A2U9IG84_9CREN</name>
<evidence type="ECO:0000313" key="8">
    <source>
        <dbReference type="EMBL" id="AWR95072.1"/>
    </source>
</evidence>
<evidence type="ECO:0000313" key="9">
    <source>
        <dbReference type="Proteomes" id="UP000248044"/>
    </source>
</evidence>
<proteinExistence type="inferred from homology"/>
<keyword evidence="4 7" id="KW-0690">Ribosome biogenesis</keyword>
<dbReference type="InterPro" id="IPR036756">
    <property type="entry name" value="H/ACA_rnp_Nop10_sf"/>
</dbReference>
<dbReference type="Proteomes" id="UP000248044">
    <property type="component" value="Chromosome"/>
</dbReference>
<keyword evidence="9" id="KW-1185">Reference proteome</keyword>
<protein>
    <recommendedName>
        <fullName evidence="3 7">Ribosome biogenesis protein Nop10</fullName>
    </recommendedName>
</protein>
<accession>A0A2U9IG84</accession>
<dbReference type="SUPFAM" id="SSF144210">
    <property type="entry name" value="Nop10-like SnoRNP"/>
    <property type="match status" value="1"/>
</dbReference>
<evidence type="ECO:0000256" key="6">
    <source>
        <dbReference type="ARBA" id="ARBA00023274"/>
    </source>
</evidence>
<evidence type="ECO:0000256" key="5">
    <source>
        <dbReference type="ARBA" id="ARBA00022552"/>
    </source>
</evidence>
<dbReference type="HAMAP" id="MF_00803">
    <property type="entry name" value="Nop10"/>
    <property type="match status" value="1"/>
</dbReference>
<evidence type="ECO:0000256" key="4">
    <source>
        <dbReference type="ARBA" id="ARBA00022517"/>
    </source>
</evidence>
<keyword evidence="6 7" id="KW-0687">Ribonucleoprotein</keyword>